<reference evidence="2 3" key="1">
    <citation type="journal article" date="2019" name="Int. J. Syst. Evol. Microbiol.">
        <title>Faecalibacillus intestinalis gen. nov., sp. nov. and Faecalibacillus faecis sp. nov., isolated from human faeces.</title>
        <authorList>
            <person name="Seo B."/>
            <person name="Jeon K."/>
            <person name="Baek I."/>
            <person name="Lee Y.M."/>
            <person name="Baek K."/>
            <person name="Ko G."/>
        </authorList>
    </citation>
    <scope>NUCLEOTIDE SEQUENCE [LARGE SCALE GENOMIC DNA]</scope>
    <source>
        <strain evidence="2 3">SNUG30099</strain>
    </source>
</reference>
<dbReference type="Proteomes" id="UP000240974">
    <property type="component" value="Unassembled WGS sequence"/>
</dbReference>
<dbReference type="Pfam" id="PF14319">
    <property type="entry name" value="Zn_Tnp_IS91"/>
    <property type="match status" value="1"/>
</dbReference>
<evidence type="ECO:0000313" key="2">
    <source>
        <dbReference type="EMBL" id="PST42716.1"/>
    </source>
</evidence>
<comment type="caution">
    <text evidence="2">The sequence shown here is derived from an EMBL/GenBank/DDBJ whole genome shotgun (WGS) entry which is preliminary data.</text>
</comment>
<organism evidence="2 3">
    <name type="scientific">Faecalibacillus intestinalis</name>
    <dbReference type="NCBI Taxonomy" id="1982626"/>
    <lineage>
        <taxon>Bacteria</taxon>
        <taxon>Bacillati</taxon>
        <taxon>Bacillota</taxon>
        <taxon>Erysipelotrichia</taxon>
        <taxon>Erysipelotrichales</taxon>
        <taxon>Coprobacillaceae</taxon>
        <taxon>Faecalibacillus</taxon>
    </lineage>
</organism>
<keyword evidence="3" id="KW-1185">Reference proteome</keyword>
<evidence type="ECO:0000313" key="3">
    <source>
        <dbReference type="Proteomes" id="UP000240974"/>
    </source>
</evidence>
<evidence type="ECO:0000259" key="1">
    <source>
        <dbReference type="Pfam" id="PF14319"/>
    </source>
</evidence>
<dbReference type="InterPro" id="IPR026889">
    <property type="entry name" value="Zn_Tnp"/>
</dbReference>
<protein>
    <recommendedName>
        <fullName evidence="1">Transposase zinc-binding domain-containing protein</fullName>
    </recommendedName>
</protein>
<sequence>MKIITFFLKMLVGDFMIDDTNYADCLALYNFDHVDKIKGKESFSYIFNDNINYIRSLYNRGKIRNVTYDTIQKTILCGFIYLGYDLFVCPHCGNESIVPHKCHSKLCTSCGTKEAKLRAVHISSIALDARHRHIVFTIPKHYL</sequence>
<gene>
    <name evidence="2" type="ORF">C7U54_03390</name>
</gene>
<dbReference type="EMBL" id="PYLQ01000003">
    <property type="protein sequence ID" value="PST42716.1"/>
    <property type="molecule type" value="Genomic_DNA"/>
</dbReference>
<accession>A0A2T3G5A4</accession>
<name>A0A2T3G5A4_9FIRM</name>
<feature type="domain" description="Transposase zinc-binding" evidence="1">
    <location>
        <begin position="55"/>
        <end position="138"/>
    </location>
</feature>
<proteinExistence type="predicted"/>
<dbReference type="AlphaFoldDB" id="A0A2T3G5A4"/>